<dbReference type="GO" id="GO:0008310">
    <property type="term" value="F:single-stranded DNA 3'-5' DNA exonuclease activity"/>
    <property type="evidence" value="ECO:0007669"/>
    <property type="project" value="UniProtKB-EC"/>
</dbReference>
<feature type="binding site" evidence="15">
    <location>
        <position position="12"/>
    </location>
    <ligand>
        <name>Mg(2+)</name>
        <dbReference type="ChEBI" id="CHEBI:18420"/>
        <label>2</label>
    </ligand>
</feature>
<dbReference type="NCBIfam" id="NF008746">
    <property type="entry name" value="PRK11779.1"/>
    <property type="match status" value="1"/>
</dbReference>
<dbReference type="PROSITE" id="PS51784">
    <property type="entry name" value="EXOI_SH3"/>
    <property type="match status" value="1"/>
</dbReference>
<dbReference type="InterPro" id="IPR036397">
    <property type="entry name" value="RNaseH_sf"/>
</dbReference>
<dbReference type="PROSITE" id="PS51785">
    <property type="entry name" value="EXOI_C"/>
    <property type="match status" value="1"/>
</dbReference>
<dbReference type="OrthoDB" id="9803925at2"/>
<evidence type="ECO:0000313" key="18">
    <source>
        <dbReference type="EMBL" id="AZQ65064.1"/>
    </source>
</evidence>
<dbReference type="PANTHER" id="PTHR30231">
    <property type="entry name" value="DNA POLYMERASE III SUBUNIT EPSILON"/>
    <property type="match status" value="1"/>
</dbReference>
<dbReference type="PANTHER" id="PTHR30231:SF41">
    <property type="entry name" value="DNA POLYMERASE III SUBUNIT EPSILON"/>
    <property type="match status" value="1"/>
</dbReference>
<dbReference type="InterPro" id="IPR058561">
    <property type="entry name" value="Exonuc_1_C"/>
</dbReference>
<keyword evidence="11" id="KW-0234">DNA repair</keyword>
<feature type="binding site" evidence="14">
    <location>
        <position position="162"/>
    </location>
    <ligand>
        <name>substrate</name>
    </ligand>
</feature>
<feature type="binding site" evidence="15">
    <location>
        <position position="183"/>
    </location>
    <ligand>
        <name>Mg(2+)</name>
        <dbReference type="ChEBI" id="CHEBI:18420"/>
        <label>2</label>
    </ligand>
</feature>
<reference evidence="18 19" key="1">
    <citation type="submission" date="2018-12" db="EMBL/GenBank/DDBJ databases">
        <title>Flammeovirga pectinis sp. nov., isolated from the gut of the Korean scallop, Patinopecten yessoensis.</title>
        <authorList>
            <person name="Bae J.-W."/>
            <person name="Jeong Y.-S."/>
            <person name="Kang W."/>
        </authorList>
    </citation>
    <scope>NUCLEOTIDE SEQUENCE [LARGE SCALE GENOMIC DNA]</scope>
    <source>
        <strain evidence="18 19">L12M1</strain>
    </source>
</reference>
<dbReference type="SUPFAM" id="SSF53098">
    <property type="entry name" value="Ribonuclease H-like"/>
    <property type="match status" value="1"/>
</dbReference>
<dbReference type="GO" id="GO:0045004">
    <property type="term" value="P:DNA replication proofreading"/>
    <property type="evidence" value="ECO:0007669"/>
    <property type="project" value="TreeGrafter"/>
</dbReference>
<dbReference type="Gene3D" id="3.30.420.10">
    <property type="entry name" value="Ribonuclease H-like superfamily/Ribonuclease H"/>
    <property type="match status" value="1"/>
</dbReference>
<comment type="subunit">
    <text evidence="13">Monomer. Interacts with ssb (via C-terminus); this interaction stimulates the exonuclease activity by recruiting the enzyme to its substrate.</text>
</comment>
<evidence type="ECO:0000256" key="7">
    <source>
        <dbReference type="ARBA" id="ARBA00022801"/>
    </source>
</evidence>
<evidence type="ECO:0000256" key="15">
    <source>
        <dbReference type="PIRSR" id="PIRSR000977-2"/>
    </source>
</evidence>
<evidence type="ECO:0000256" key="5">
    <source>
        <dbReference type="ARBA" id="ARBA00022723"/>
    </source>
</evidence>
<dbReference type="InterPro" id="IPR023607">
    <property type="entry name" value="Exodeoxyribonuclease_I"/>
</dbReference>
<keyword evidence="4" id="KW-0540">Nuclease</keyword>
<dbReference type="Pfam" id="PF00929">
    <property type="entry name" value="RNase_T"/>
    <property type="match status" value="1"/>
</dbReference>
<evidence type="ECO:0000256" key="14">
    <source>
        <dbReference type="PIRSR" id="PIRSR000977-1"/>
    </source>
</evidence>
<keyword evidence="8" id="KW-0269">Exonuclease</keyword>
<gene>
    <name evidence="18" type="ORF">EI427_22865</name>
</gene>
<sequence length="489" mass="56414">MNSSSFFFYDYETFGTDPRKDKIVQFAGIRTDMDLNQIGEEITLYCKPSKDFLPNPDACLITGITPQIADSQPDSLREFEFMAIIKNQLGERGTCHVGYNNIKFDDEFSRYGFYKNFIDPYSHEWADNNSRADVLDIIRMTYALRPEGINWPTDEDGKVSMKLEKLSVANGVTHENAHDALADVRATIEVFRLIKNNQPKLFQYALSLSNKHNVKKILTDHLNKQEPILAISAYVPIVNGHLAFMVPIVFDDNNKNAVIAYDVRIDPSCLAILSAEELKELLYKPKGEMEENEIRPGLSQLYINKASMYVTPKTLTDQRAKELSIDKELIAENTIKLKEILKDKSILTKLKEVYEPNFERSTDVDAMLYDGFMPRQDESLRNRLSTFKVEQLELMNLNIFNFLDQRLRELLLRYKGRNFYNELNNDDLVEFKSFCRAKVFDGIGGGVKFDDYIKDLDNRLAINDLKEDDKRVLSSLKIYANSLAKELRK</sequence>
<dbReference type="CDD" id="cd06138">
    <property type="entry name" value="ExoI_N"/>
    <property type="match status" value="1"/>
</dbReference>
<dbReference type="Pfam" id="PF08411">
    <property type="entry name" value="ExoI_SH3"/>
    <property type="match status" value="1"/>
</dbReference>
<comment type="catalytic activity">
    <reaction evidence="1">
        <text>Exonucleolytic cleavage in the 3'- to 5'-direction to yield nucleoside 5'-phosphates.</text>
        <dbReference type="EC" id="3.1.11.1"/>
    </reaction>
</comment>
<evidence type="ECO:0000256" key="10">
    <source>
        <dbReference type="ARBA" id="ARBA00023125"/>
    </source>
</evidence>
<evidence type="ECO:0000256" key="8">
    <source>
        <dbReference type="ARBA" id="ARBA00022839"/>
    </source>
</evidence>
<dbReference type="PIRSF" id="PIRSF000977">
    <property type="entry name" value="Exodeoxyribonuclease_I"/>
    <property type="match status" value="1"/>
</dbReference>
<evidence type="ECO:0000256" key="9">
    <source>
        <dbReference type="ARBA" id="ARBA00022842"/>
    </source>
</evidence>
<accession>A0A3Q9FPQ7</accession>
<dbReference type="Pfam" id="PF26016">
    <property type="entry name" value="ExoI_C"/>
    <property type="match status" value="1"/>
</dbReference>
<evidence type="ECO:0000313" key="19">
    <source>
        <dbReference type="Proteomes" id="UP000267268"/>
    </source>
</evidence>
<keyword evidence="19" id="KW-1185">Reference proteome</keyword>
<evidence type="ECO:0000259" key="17">
    <source>
        <dbReference type="PROSITE" id="PS51785"/>
    </source>
</evidence>
<keyword evidence="10" id="KW-0238">DNA-binding</keyword>
<dbReference type="Gene3D" id="1.20.1280.70">
    <property type="entry name" value="Exonuclease ExoI, domain 3"/>
    <property type="match status" value="1"/>
</dbReference>
<dbReference type="Gene3D" id="3.30.1520.20">
    <property type="entry name" value="Exonuclease ExoI, domain 2"/>
    <property type="match status" value="1"/>
</dbReference>
<evidence type="ECO:0000259" key="16">
    <source>
        <dbReference type="PROSITE" id="PS51784"/>
    </source>
</evidence>
<keyword evidence="5 15" id="KW-0479">Metal-binding</keyword>
<dbReference type="InterPro" id="IPR013520">
    <property type="entry name" value="Ribonucl_H"/>
</dbReference>
<evidence type="ECO:0000256" key="6">
    <source>
        <dbReference type="ARBA" id="ARBA00022763"/>
    </source>
</evidence>
<dbReference type="AlphaFoldDB" id="A0A3Q9FPQ7"/>
<dbReference type="EC" id="3.1.11.1" evidence="2"/>
<evidence type="ECO:0000256" key="2">
    <source>
        <dbReference type="ARBA" id="ARBA00012108"/>
    </source>
</evidence>
<dbReference type="Proteomes" id="UP000267268">
    <property type="component" value="Chromosome 2"/>
</dbReference>
<evidence type="ECO:0000256" key="3">
    <source>
        <dbReference type="ARBA" id="ARBA00019900"/>
    </source>
</evidence>
<proteinExistence type="predicted"/>
<dbReference type="KEGG" id="fll:EI427_22865"/>
<feature type="domain" description="ExoI SH3-like" evidence="16">
    <location>
        <begin position="199"/>
        <end position="358"/>
    </location>
</feature>
<evidence type="ECO:0000256" key="13">
    <source>
        <dbReference type="ARBA" id="ARBA00046792"/>
    </source>
</evidence>
<dbReference type="GO" id="GO:0046872">
    <property type="term" value="F:metal ion binding"/>
    <property type="evidence" value="ECO:0007669"/>
    <property type="project" value="UniProtKB-KW"/>
</dbReference>
<dbReference type="InterPro" id="IPR012337">
    <property type="entry name" value="RNaseH-like_sf"/>
</dbReference>
<dbReference type="InterPro" id="IPR013620">
    <property type="entry name" value="Exonuc_1_SH3"/>
</dbReference>
<evidence type="ECO:0000256" key="1">
    <source>
        <dbReference type="ARBA" id="ARBA00000563"/>
    </source>
</evidence>
<dbReference type="GO" id="GO:0003677">
    <property type="term" value="F:DNA binding"/>
    <property type="evidence" value="ECO:0007669"/>
    <property type="project" value="UniProtKB-KW"/>
</dbReference>
<dbReference type="RefSeq" id="WP_126619411.1">
    <property type="nucleotide sequence ID" value="NZ_CP034563.1"/>
</dbReference>
<feature type="binding site" evidence="14">
    <location>
        <position position="12"/>
    </location>
    <ligand>
        <name>substrate</name>
    </ligand>
</feature>
<evidence type="ECO:0000256" key="11">
    <source>
        <dbReference type="ARBA" id="ARBA00023204"/>
    </source>
</evidence>
<dbReference type="InterPro" id="IPR038649">
    <property type="entry name" value="EXOI_SH3_sf"/>
</dbReference>
<organism evidence="18 19">
    <name type="scientific">Flammeovirga pectinis</name>
    <dbReference type="NCBI Taxonomy" id="2494373"/>
    <lineage>
        <taxon>Bacteria</taxon>
        <taxon>Pseudomonadati</taxon>
        <taxon>Bacteroidota</taxon>
        <taxon>Cytophagia</taxon>
        <taxon>Cytophagales</taxon>
        <taxon>Flammeovirgaceae</taxon>
        <taxon>Flammeovirga</taxon>
    </lineage>
</organism>
<keyword evidence="7 18" id="KW-0378">Hydrolase</keyword>
<evidence type="ECO:0000256" key="12">
    <source>
        <dbReference type="ARBA" id="ARBA00031220"/>
    </source>
</evidence>
<keyword evidence="6" id="KW-0227">DNA damage</keyword>
<comment type="cofactor">
    <cofactor evidence="15">
        <name>Mg(2+)</name>
        <dbReference type="ChEBI" id="CHEBI:18420"/>
    </cofactor>
    <text evidence="15">Binds 2 Mg(2+) ions per monomer.</text>
</comment>
<protein>
    <recommendedName>
        <fullName evidence="3">Exodeoxyribonuclease I</fullName>
        <ecNumber evidence="2">3.1.11.1</ecNumber>
    </recommendedName>
    <alternativeName>
        <fullName evidence="12">DNA deoxyribophosphodiesterase</fullName>
    </alternativeName>
</protein>
<dbReference type="SMART" id="SM00479">
    <property type="entry name" value="EXOIII"/>
    <property type="match status" value="1"/>
</dbReference>
<dbReference type="FunFam" id="3.30.420.10:FF:000033">
    <property type="entry name" value="Exodeoxyribonuclease I"/>
    <property type="match status" value="1"/>
</dbReference>
<evidence type="ECO:0000256" key="4">
    <source>
        <dbReference type="ARBA" id="ARBA00022722"/>
    </source>
</evidence>
<feature type="domain" description="ExoI C-terminal" evidence="17">
    <location>
        <begin position="360"/>
        <end position="484"/>
    </location>
</feature>
<dbReference type="InterPro" id="IPR034747">
    <property type="entry name" value="EXOI_SH3"/>
</dbReference>
<dbReference type="GO" id="GO:0005829">
    <property type="term" value="C:cytosol"/>
    <property type="evidence" value="ECO:0007669"/>
    <property type="project" value="TreeGrafter"/>
</dbReference>
<feature type="binding site" evidence="15">
    <location>
        <position position="10"/>
    </location>
    <ligand>
        <name>Mg(2+)</name>
        <dbReference type="ChEBI" id="CHEBI:18420"/>
        <label>1</label>
    </ligand>
</feature>
<keyword evidence="9 15" id="KW-0460">Magnesium</keyword>
<name>A0A3Q9FPQ7_9BACT</name>
<dbReference type="EMBL" id="CP034563">
    <property type="protein sequence ID" value="AZQ65064.1"/>
    <property type="molecule type" value="Genomic_DNA"/>
</dbReference>